<dbReference type="PROSITE" id="PS51444">
    <property type="entry name" value="FH2"/>
    <property type="match status" value="1"/>
</dbReference>
<dbReference type="SMART" id="SM00498">
    <property type="entry name" value="FH2"/>
    <property type="match status" value="1"/>
</dbReference>
<gene>
    <name evidence="4" type="ORF">g.5512</name>
</gene>
<proteinExistence type="inferred from homology"/>
<dbReference type="InterPro" id="IPR015425">
    <property type="entry name" value="FH2_Formin"/>
</dbReference>
<feature type="compositionally biased region" description="Low complexity" evidence="2">
    <location>
        <begin position="295"/>
        <end position="313"/>
    </location>
</feature>
<dbReference type="InterPro" id="IPR042201">
    <property type="entry name" value="FH2_Formin_sf"/>
</dbReference>
<protein>
    <recommendedName>
        <fullName evidence="1">Formin-like protein</fullName>
    </recommendedName>
</protein>
<dbReference type="SUPFAM" id="SSF48350">
    <property type="entry name" value="GTPase activation domain, GAP"/>
    <property type="match status" value="1"/>
</dbReference>
<dbReference type="SUPFAM" id="SSF81995">
    <property type="entry name" value="beta-sandwich domain of Sec23/24"/>
    <property type="match status" value="1"/>
</dbReference>
<comment type="similarity">
    <text evidence="1">Belongs to the formin-like family.</text>
</comment>
<feature type="compositionally biased region" description="Basic and acidic residues" evidence="2">
    <location>
        <begin position="958"/>
        <end position="967"/>
    </location>
</feature>
<dbReference type="SUPFAM" id="SSF101447">
    <property type="entry name" value="Formin homology 2 domain (FH2 domain)"/>
    <property type="match status" value="1"/>
</dbReference>
<feature type="region of interest" description="Disordered" evidence="2">
    <location>
        <begin position="1702"/>
        <end position="1727"/>
    </location>
</feature>
<dbReference type="InterPro" id="IPR008936">
    <property type="entry name" value="Rho_GTPase_activation_prot"/>
</dbReference>
<feature type="compositionally biased region" description="Pro residues" evidence="2">
    <location>
        <begin position="1212"/>
        <end position="1221"/>
    </location>
</feature>
<feature type="region of interest" description="Disordered" evidence="2">
    <location>
        <begin position="751"/>
        <end position="838"/>
    </location>
</feature>
<feature type="region of interest" description="Disordered" evidence="2">
    <location>
        <begin position="378"/>
        <end position="451"/>
    </location>
</feature>
<feature type="compositionally biased region" description="Gly residues" evidence="2">
    <location>
        <begin position="1108"/>
        <end position="1117"/>
    </location>
</feature>
<feature type="region of interest" description="Disordered" evidence="2">
    <location>
        <begin position="904"/>
        <end position="989"/>
    </location>
</feature>
<feature type="region of interest" description="Disordered" evidence="2">
    <location>
        <begin position="295"/>
        <end position="361"/>
    </location>
</feature>
<feature type="compositionally biased region" description="Pro residues" evidence="2">
    <location>
        <begin position="1193"/>
        <end position="1205"/>
    </location>
</feature>
<feature type="compositionally biased region" description="Gly residues" evidence="2">
    <location>
        <begin position="1050"/>
        <end position="1060"/>
    </location>
</feature>
<dbReference type="PANTHER" id="PTHR45725:SF1">
    <property type="entry name" value="DISHEVELLED ASSOCIATED ACTIVATOR OF MORPHOGENESIS, ISOFORM D"/>
    <property type="match status" value="1"/>
</dbReference>
<dbReference type="EMBL" id="GDKF01007590">
    <property type="protein sequence ID" value="JAT71032.1"/>
    <property type="molecule type" value="Transcribed_RNA"/>
</dbReference>
<dbReference type="Gene3D" id="1.10.555.10">
    <property type="entry name" value="Rho GTPase activation protein"/>
    <property type="match status" value="1"/>
</dbReference>
<name>A0A1D1ZVS5_AUXPR</name>
<dbReference type="InterPro" id="IPR051425">
    <property type="entry name" value="Formin_Homology"/>
</dbReference>
<feature type="region of interest" description="Disordered" evidence="2">
    <location>
        <begin position="494"/>
        <end position="543"/>
    </location>
</feature>
<dbReference type="PANTHER" id="PTHR45725">
    <property type="entry name" value="FORMIN HOMOLOGY 2 FAMILY MEMBER"/>
    <property type="match status" value="1"/>
</dbReference>
<organism evidence="4">
    <name type="scientific">Auxenochlorella protothecoides</name>
    <name type="common">Green microalga</name>
    <name type="synonym">Chlorella protothecoides</name>
    <dbReference type="NCBI Taxonomy" id="3075"/>
    <lineage>
        <taxon>Eukaryota</taxon>
        <taxon>Viridiplantae</taxon>
        <taxon>Chlorophyta</taxon>
        <taxon>core chlorophytes</taxon>
        <taxon>Trebouxiophyceae</taxon>
        <taxon>Chlorellales</taxon>
        <taxon>Chlorellaceae</taxon>
        <taxon>Auxenochlorella</taxon>
    </lineage>
</organism>
<feature type="region of interest" description="Disordered" evidence="2">
    <location>
        <begin position="1044"/>
        <end position="1066"/>
    </location>
</feature>
<accession>A0A1D1ZVS5</accession>
<feature type="compositionally biased region" description="Basic and acidic residues" evidence="2">
    <location>
        <begin position="628"/>
        <end position="644"/>
    </location>
</feature>
<feature type="region of interest" description="Disordered" evidence="2">
    <location>
        <begin position="245"/>
        <end position="264"/>
    </location>
</feature>
<sequence>MARTLHPMDMRDELRGVLQSRAARSRPEEADPNFRLLQLAVEYLQTHVSPETAPELFVSMAKGGDVARAEKALLEHGTSHPGMDSVAVSVLVIKSLAALRTPLVDPGSCQQLLGLAFSRDGPQVKLSCLTQIMGSRSGVHHDLLRRLVRYCKRLVSVPGAACTRKGLARTLGPPLLQPELSMQATDPRQLTQAAIWVTAQMIEHFETVFGESLGPAAGDAGAAAARREKLEARVRELVVARAAAATGAGQGAKPARAGAAAPPAPAVSRLVNPITTMRTKAASDWLLAAHYTPQPSASAASSSQGHPAGAPSGEPASQRTPGSNSASGGSCLARGSRAGTPPGCLGREAGGGTPRGSAPNIDLHPILLRQQELKAALRPPAPEGPDKSPWRPPGPNARVAKRSTRAPRWTPAMPGLEVLPRTARSQESGASPADSTGSSGSAAGAPARARAGGAARIQLRWEHSGPAAGMGIGELPEVQQGIGSVAYVADERAGSDGAGGAAGSMQKQGTAPSHASGSGQARPQTGDSQTAGPPGAQPATCAPAVGTVLGPALALQSAGPGPVAASPARGLGPLQAAVARSSGAESGPGSPVAAHTKSPGLFRGFGTAMGSLFGGLLGRQASAGKQGRGCDARGAHDGAQRDGVDGEPGVGGEPGTRFSRLRLQLGSAGGEQGGGDWCGGGGVGGGSGAGAEGAVLTPGAAYRSAGSDGAKDERMLPLGPGGVGSLGAARPGSARTRTGTVRGEERLRDGVEGAARGGPGIAHFDPTAEDAWPGVDEGPRSGVPDRGPPGVGMGASDDGRGGGAAPLSTAREPGRGRVGESNPARMPPGVLPDDNLAQPEGTQAMRVPLTASVQLARSAAAQRAALGRRGPARYAAGAPLMTSQALKEALSKASLGSLSSSSILDSTADHAPDAHHHDAEEEVSGGRRPPCASSGRPRPADGKAPANSAARGNGGYADRARARDGARHPHARAGEPAGGDSPAPGEAQGGVAAAALPGLGGGLYVHAETGAVVQKTEGGDGVTAFLPAGLSLDDLLQAAEDMQRHLPSPGGEGPPGGGFAGDDAPNAYTPLDLASLLAAHAHRLRQESEKRQALRAAEEVLASRLGLPGPGSRGGGEPSASVSSGDATAPAHESSGKPKTAPPPPPPPPPPSTTKKGPAPPPPPPPPLPSTTKKGAPPPPPPPPPTTGKKKGGPPPAPPPPPPPTTAKKGKGPPPPPPPPKTATAKKGPPAPPPTPAHPSSGGDGVAKTLSLSPEAPTSGAKTTEGAPVTDENAPVNTSAGAIGPQGGTREAVQQQLAQKLRLKQLHWDKLKAAGEGTVWRLAREQHLSMNFEELEALFQILENNALKKLTSGAKSDEVRLVEHRRAHNICIELSGIRRPFADIKAALVSMDAGALSVEQLSALSRAVPDDSERRDLELYLQGSHPKHRGVSDPDRLGTVERYFLEIKDIPRLAQRIRCLIFSRTYASTAGLCEDHLGIMQSACSQLQTCPGLTQLLTAVLELGNHLNAGTHRGAAAGFRLDTLLKLADVKGVDRKTSLLHFVVRQLAAQGDIVVQLPAQLSAVRPAAAMQLTSIRGMIDELRAGLRGVTEEIMHAARAGHASCAAESVHGEEDAAGCRRFSELMAAFHVDAATRFCALEAQEKAMYEDLHQVADYFGEAFKETDPAHVVHVVRDFVLLFEKVVREMKVSEEAAATAAKQRAAMTRKKGNAERALGTPRGAKGKTQSAAVPEQLLEIEAAPGQVEVEQVVSAMVQTVAERAADGVEYGVAGEPATMTELGKVDEATEAPEAAEAAKMAGAALASGCATGDLSLDSEGDTPPPVFDAGLCKEPEEGVGSAATQEPLHSATSIIQASEGAACAENAHCLVQGPEDASSSAAASSVPVTPEEALAPGLDISAETISLDEQQIRDEILDPSVRAPLGGDCTAQDSAGAEIVDPPALEDPDAPCQAADQDLPVIVALLSTNEEVPGTEQRAQPCGEGWESFDEDIFSNLEARLLSDGEDNSV</sequence>
<evidence type="ECO:0000256" key="2">
    <source>
        <dbReference type="SAM" id="MobiDB-lite"/>
    </source>
</evidence>
<feature type="domain" description="FH2" evidence="3">
    <location>
        <begin position="1293"/>
        <end position="1706"/>
    </location>
</feature>
<feature type="compositionally biased region" description="Low complexity" evidence="2">
    <location>
        <begin position="245"/>
        <end position="261"/>
    </location>
</feature>
<dbReference type="Gene3D" id="1.20.58.2220">
    <property type="entry name" value="Formin, FH2 domain"/>
    <property type="match status" value="1"/>
</dbReference>
<feature type="compositionally biased region" description="Low complexity" evidence="2">
    <location>
        <begin position="428"/>
        <end position="451"/>
    </location>
</feature>
<feature type="compositionally biased region" description="Basic and acidic residues" evidence="2">
    <location>
        <begin position="907"/>
        <end position="919"/>
    </location>
</feature>
<dbReference type="Pfam" id="PF02181">
    <property type="entry name" value="FH2"/>
    <property type="match status" value="1"/>
</dbReference>
<evidence type="ECO:0000256" key="1">
    <source>
        <dbReference type="RuleBase" id="RU361260"/>
    </source>
</evidence>
<feature type="region of interest" description="Disordered" evidence="2">
    <location>
        <begin position="627"/>
        <end position="656"/>
    </location>
</feature>
<evidence type="ECO:0000259" key="3">
    <source>
        <dbReference type="PROSITE" id="PS51444"/>
    </source>
</evidence>
<feature type="compositionally biased region" description="Pro residues" evidence="2">
    <location>
        <begin position="1140"/>
        <end position="1169"/>
    </location>
</feature>
<feature type="region of interest" description="Disordered" evidence="2">
    <location>
        <begin position="1104"/>
        <end position="1294"/>
    </location>
</feature>
<feature type="compositionally biased region" description="Polar residues" evidence="2">
    <location>
        <begin position="315"/>
        <end position="328"/>
    </location>
</feature>
<reference evidence="4" key="1">
    <citation type="submission" date="2015-08" db="EMBL/GenBank/DDBJ databases">
        <authorList>
            <person name="Babu N.S."/>
            <person name="Beckwith C.J."/>
            <person name="Beseler K.G."/>
            <person name="Brison A."/>
            <person name="Carone J.V."/>
            <person name="Caskin T.P."/>
            <person name="Diamond M."/>
            <person name="Durham M.E."/>
            <person name="Foxe J.M."/>
            <person name="Go M."/>
            <person name="Henderson B.A."/>
            <person name="Jones I.B."/>
            <person name="McGettigan J.A."/>
            <person name="Micheletti S.J."/>
            <person name="Nasrallah M.E."/>
            <person name="Ortiz D."/>
            <person name="Piller C.R."/>
            <person name="Privatt S.R."/>
            <person name="Schneider S.L."/>
            <person name="Sharp S."/>
            <person name="Smith T.C."/>
            <person name="Stanton J.D."/>
            <person name="Ullery H.E."/>
            <person name="Wilson R.J."/>
            <person name="Serrano M.G."/>
            <person name="Buck G."/>
            <person name="Lee V."/>
            <person name="Wang Y."/>
            <person name="Carvalho R."/>
            <person name="Voegtly L."/>
            <person name="Shi R."/>
            <person name="Duckworth R."/>
            <person name="Johnson A."/>
            <person name="Loviza R."/>
            <person name="Walstead R."/>
            <person name="Shah Z."/>
            <person name="Kiflezghi M."/>
            <person name="Wade K."/>
            <person name="Ball S.L."/>
            <person name="Bradley K.W."/>
            <person name="Asai D.J."/>
            <person name="Bowman C.A."/>
            <person name="Russell D.A."/>
            <person name="Pope W.H."/>
            <person name="Jacobs-Sera D."/>
            <person name="Hendrix R.W."/>
            <person name="Hatfull G.F."/>
        </authorList>
    </citation>
    <scope>NUCLEOTIDE SEQUENCE</scope>
</reference>
<feature type="compositionally biased region" description="Pro residues" evidence="2">
    <location>
        <begin position="1176"/>
        <end position="1186"/>
    </location>
</feature>
<evidence type="ECO:0000313" key="4">
    <source>
        <dbReference type="EMBL" id="JAT71032.1"/>
    </source>
</evidence>
<feature type="compositionally biased region" description="Polar residues" evidence="2">
    <location>
        <begin position="505"/>
        <end position="531"/>
    </location>
</feature>